<organism evidence="1 2">
    <name type="scientific">Winogradskya humida</name>
    <dbReference type="NCBI Taxonomy" id="113566"/>
    <lineage>
        <taxon>Bacteria</taxon>
        <taxon>Bacillati</taxon>
        <taxon>Actinomycetota</taxon>
        <taxon>Actinomycetes</taxon>
        <taxon>Micromonosporales</taxon>
        <taxon>Micromonosporaceae</taxon>
        <taxon>Winogradskya</taxon>
    </lineage>
</organism>
<reference evidence="1 2" key="1">
    <citation type="submission" date="2021-01" db="EMBL/GenBank/DDBJ databases">
        <title>Whole genome shotgun sequence of Actinoplanes humidus NBRC 14915.</title>
        <authorList>
            <person name="Komaki H."/>
            <person name="Tamura T."/>
        </authorList>
    </citation>
    <scope>NUCLEOTIDE SEQUENCE [LARGE SCALE GENOMIC DNA]</scope>
    <source>
        <strain evidence="1 2">NBRC 14915</strain>
    </source>
</reference>
<comment type="caution">
    <text evidence="1">The sequence shown here is derived from an EMBL/GenBank/DDBJ whole genome shotgun (WGS) entry which is preliminary data.</text>
</comment>
<accession>A0ABQ3ZZS6</accession>
<sequence length="47" mass="5386">MTMGRMPMAKGAMAPRRFRQLPAAMEAYVRKKIRKAKAPPTELPSRR</sequence>
<dbReference type="EMBL" id="BOMN01000102">
    <property type="protein sequence ID" value="GIE24102.1"/>
    <property type="molecule type" value="Genomic_DNA"/>
</dbReference>
<evidence type="ECO:0000313" key="1">
    <source>
        <dbReference type="EMBL" id="GIE24102.1"/>
    </source>
</evidence>
<proteinExistence type="predicted"/>
<evidence type="ECO:0000313" key="2">
    <source>
        <dbReference type="Proteomes" id="UP000603200"/>
    </source>
</evidence>
<gene>
    <name evidence="1" type="ORF">Ahu01nite_072040</name>
</gene>
<protein>
    <submittedName>
        <fullName evidence="1">Uncharacterized protein</fullName>
    </submittedName>
</protein>
<name>A0ABQ3ZZS6_9ACTN</name>
<keyword evidence="2" id="KW-1185">Reference proteome</keyword>
<dbReference type="Proteomes" id="UP000603200">
    <property type="component" value="Unassembled WGS sequence"/>
</dbReference>